<evidence type="ECO:0000256" key="9">
    <source>
        <dbReference type="ARBA" id="ARBA00023180"/>
    </source>
</evidence>
<evidence type="ECO:0000313" key="15">
    <source>
        <dbReference type="Proteomes" id="UP000027920"/>
    </source>
</evidence>
<dbReference type="PROSITE" id="PS00141">
    <property type="entry name" value="ASP_PROTEASE"/>
    <property type="match status" value="1"/>
</dbReference>
<dbReference type="GO" id="GO:0004190">
    <property type="term" value="F:aspartic-type endopeptidase activity"/>
    <property type="evidence" value="ECO:0007669"/>
    <property type="project" value="UniProtKB-KW"/>
</dbReference>
<dbReference type="Proteomes" id="UP000027920">
    <property type="component" value="Unassembled WGS sequence"/>
</dbReference>
<feature type="signal peptide" evidence="12">
    <location>
        <begin position="1"/>
        <end position="19"/>
    </location>
</feature>
<dbReference type="VEuPathDB" id="FungiDB:A1O9_10964"/>
<dbReference type="OrthoDB" id="2747330at2759"/>
<dbReference type="STRING" id="1182545.A0A072NZK7"/>
<dbReference type="Gene3D" id="2.40.70.10">
    <property type="entry name" value="Acid Proteases"/>
    <property type="match status" value="2"/>
</dbReference>
<evidence type="ECO:0000256" key="12">
    <source>
        <dbReference type="SAM" id="SignalP"/>
    </source>
</evidence>
<keyword evidence="3" id="KW-0964">Secreted</keyword>
<dbReference type="PRINTS" id="PR00792">
    <property type="entry name" value="PEPSIN"/>
</dbReference>
<dbReference type="PANTHER" id="PTHR47966:SF23">
    <property type="entry name" value="ASPARTIC ENDOPEPTIDASE, PUTATIVE (AFU_ORTHOLOGUE AFUA_2G15950)-RELATED"/>
    <property type="match status" value="1"/>
</dbReference>
<dbReference type="Pfam" id="PF00026">
    <property type="entry name" value="Asp"/>
    <property type="match status" value="1"/>
</dbReference>
<dbReference type="FunFam" id="2.40.70.10:FF:000026">
    <property type="entry name" value="Endothiapepsin"/>
    <property type="match status" value="1"/>
</dbReference>
<keyword evidence="15" id="KW-1185">Reference proteome</keyword>
<dbReference type="HOGENOM" id="CLU_013253_0_0_1"/>
<evidence type="ECO:0000256" key="4">
    <source>
        <dbReference type="ARBA" id="ARBA00022670"/>
    </source>
</evidence>
<feature type="domain" description="Peptidase A1" evidence="13">
    <location>
        <begin position="102"/>
        <end position="414"/>
    </location>
</feature>
<proteinExistence type="inferred from homology"/>
<feature type="chain" id="PRO_5001681215" evidence="12">
    <location>
        <begin position="20"/>
        <end position="417"/>
    </location>
</feature>
<organism evidence="14 15">
    <name type="scientific">Exophiala aquamarina CBS 119918</name>
    <dbReference type="NCBI Taxonomy" id="1182545"/>
    <lineage>
        <taxon>Eukaryota</taxon>
        <taxon>Fungi</taxon>
        <taxon>Dikarya</taxon>
        <taxon>Ascomycota</taxon>
        <taxon>Pezizomycotina</taxon>
        <taxon>Eurotiomycetes</taxon>
        <taxon>Chaetothyriomycetidae</taxon>
        <taxon>Chaetothyriales</taxon>
        <taxon>Herpotrichiellaceae</taxon>
        <taxon>Exophiala</taxon>
    </lineage>
</organism>
<evidence type="ECO:0000256" key="8">
    <source>
        <dbReference type="ARBA" id="ARBA00023145"/>
    </source>
</evidence>
<comment type="subcellular location">
    <subcellularLocation>
        <location evidence="1">Secreted</location>
    </subcellularLocation>
</comment>
<protein>
    <submittedName>
        <fullName evidence="14">Aspergillopepsin I</fullName>
    </submittedName>
</protein>
<gene>
    <name evidence="14" type="ORF">A1O9_10964</name>
</gene>
<keyword evidence="5 12" id="KW-0732">Signal</keyword>
<evidence type="ECO:0000256" key="10">
    <source>
        <dbReference type="PIRSR" id="PIRSR601461-1"/>
    </source>
</evidence>
<keyword evidence="7 11" id="KW-0378">Hydrolase</keyword>
<dbReference type="InterPro" id="IPR021109">
    <property type="entry name" value="Peptidase_aspartic_dom_sf"/>
</dbReference>
<feature type="active site" evidence="10">
    <location>
        <position position="118"/>
    </location>
</feature>
<dbReference type="GeneID" id="25285865"/>
<keyword evidence="8" id="KW-0865">Zymogen</keyword>
<evidence type="ECO:0000256" key="2">
    <source>
        <dbReference type="ARBA" id="ARBA00007447"/>
    </source>
</evidence>
<dbReference type="GO" id="GO:0006508">
    <property type="term" value="P:proteolysis"/>
    <property type="evidence" value="ECO:0007669"/>
    <property type="project" value="UniProtKB-KW"/>
</dbReference>
<dbReference type="PANTHER" id="PTHR47966">
    <property type="entry name" value="BETA-SITE APP-CLEAVING ENZYME, ISOFORM A-RELATED"/>
    <property type="match status" value="1"/>
</dbReference>
<evidence type="ECO:0000313" key="14">
    <source>
        <dbReference type="EMBL" id="KEF53056.1"/>
    </source>
</evidence>
<dbReference type="AlphaFoldDB" id="A0A072NZK7"/>
<sequence length="417" mass="44225">MSRIQTLLLTFFLIALVFASPIKQQNRKRSFKIPVKRNPHYKPNGKAAYKRALYKFGLGDISFLPEGEVATRIRASSNASVSAIDNEDGATTASPTQNDAQFLSPVNVGGQTLIMNFDSGSSDTWVFNTNLPDGSQQGHTIYDPTKSTTFQDLQGTFNITYGDSSFASGPVGLETIDIGGATVDAQAIGLPDVVSDSFVTDSASNGLVGLAFSRLNTIRPNQQKTFFDNIMADLTLPVFTAQLISGGLGSYEFGNIDTNAFVGDLTTVPVDSSRGFWEISSAAAKVGGVTTNIPNGQAIVDTGTSLMLVGDEMLVAYWNTVQGAQLSEQAGGVIFPCNTALPDLEVAVGDTYFATVKGEGMNFAEVGTDRTTGTDFCFGGLQSNQGLPFAIYGDVFFKSQFVVFDGSGPSIGIAEHS</sequence>
<keyword evidence="6 11" id="KW-0064">Aspartyl protease</keyword>
<accession>A0A072NZK7</accession>
<comment type="caution">
    <text evidence="14">The sequence shown here is derived from an EMBL/GenBank/DDBJ whole genome shotgun (WGS) entry which is preliminary data.</text>
</comment>
<evidence type="ECO:0000256" key="6">
    <source>
        <dbReference type="ARBA" id="ARBA00022750"/>
    </source>
</evidence>
<comment type="similarity">
    <text evidence="2 11">Belongs to the peptidase A1 family.</text>
</comment>
<keyword evidence="4 11" id="KW-0645">Protease</keyword>
<dbReference type="GO" id="GO:0005576">
    <property type="term" value="C:extracellular region"/>
    <property type="evidence" value="ECO:0007669"/>
    <property type="project" value="UniProtKB-SubCell"/>
</dbReference>
<evidence type="ECO:0000256" key="7">
    <source>
        <dbReference type="ARBA" id="ARBA00022801"/>
    </source>
</evidence>
<feature type="active site" evidence="10">
    <location>
        <position position="301"/>
    </location>
</feature>
<evidence type="ECO:0000256" key="3">
    <source>
        <dbReference type="ARBA" id="ARBA00022525"/>
    </source>
</evidence>
<dbReference type="EMBL" id="AMGV01000015">
    <property type="protein sequence ID" value="KEF53056.1"/>
    <property type="molecule type" value="Genomic_DNA"/>
</dbReference>
<dbReference type="InterPro" id="IPR034163">
    <property type="entry name" value="Aspergillopepsin-like_cat_dom"/>
</dbReference>
<dbReference type="InterPro" id="IPR001969">
    <property type="entry name" value="Aspartic_peptidase_AS"/>
</dbReference>
<name>A0A072NZK7_9EURO</name>
<dbReference type="RefSeq" id="XP_013255646.1">
    <property type="nucleotide sequence ID" value="XM_013400192.1"/>
</dbReference>
<dbReference type="PROSITE" id="PS51767">
    <property type="entry name" value="PEPTIDASE_A1"/>
    <property type="match status" value="1"/>
</dbReference>
<dbReference type="InterPro" id="IPR001461">
    <property type="entry name" value="Aspartic_peptidase_A1"/>
</dbReference>
<evidence type="ECO:0000256" key="1">
    <source>
        <dbReference type="ARBA" id="ARBA00004613"/>
    </source>
</evidence>
<reference evidence="14 15" key="1">
    <citation type="submission" date="2013-03" db="EMBL/GenBank/DDBJ databases">
        <title>The Genome Sequence of Exophiala aquamarina CBS 119918.</title>
        <authorList>
            <consortium name="The Broad Institute Genomics Platform"/>
            <person name="Cuomo C."/>
            <person name="de Hoog S."/>
            <person name="Gorbushina A."/>
            <person name="Walker B."/>
            <person name="Young S.K."/>
            <person name="Zeng Q."/>
            <person name="Gargeya S."/>
            <person name="Fitzgerald M."/>
            <person name="Haas B."/>
            <person name="Abouelleil A."/>
            <person name="Allen A.W."/>
            <person name="Alvarado L."/>
            <person name="Arachchi H.M."/>
            <person name="Berlin A.M."/>
            <person name="Chapman S.B."/>
            <person name="Gainer-Dewar J."/>
            <person name="Goldberg J."/>
            <person name="Griggs A."/>
            <person name="Gujja S."/>
            <person name="Hansen M."/>
            <person name="Howarth C."/>
            <person name="Imamovic A."/>
            <person name="Ireland A."/>
            <person name="Larimer J."/>
            <person name="McCowan C."/>
            <person name="Murphy C."/>
            <person name="Pearson M."/>
            <person name="Poon T.W."/>
            <person name="Priest M."/>
            <person name="Roberts A."/>
            <person name="Saif S."/>
            <person name="Shea T."/>
            <person name="Sisk P."/>
            <person name="Sykes S."/>
            <person name="Wortman J."/>
            <person name="Nusbaum C."/>
            <person name="Birren B."/>
        </authorList>
    </citation>
    <scope>NUCLEOTIDE SEQUENCE [LARGE SCALE GENOMIC DNA]</scope>
    <source>
        <strain evidence="14 15">CBS 119918</strain>
    </source>
</reference>
<dbReference type="SUPFAM" id="SSF50630">
    <property type="entry name" value="Acid proteases"/>
    <property type="match status" value="1"/>
</dbReference>
<dbReference type="InterPro" id="IPR033121">
    <property type="entry name" value="PEPTIDASE_A1"/>
</dbReference>
<evidence type="ECO:0000256" key="11">
    <source>
        <dbReference type="RuleBase" id="RU000454"/>
    </source>
</evidence>
<evidence type="ECO:0000256" key="5">
    <source>
        <dbReference type="ARBA" id="ARBA00022729"/>
    </source>
</evidence>
<evidence type="ECO:0000259" key="13">
    <source>
        <dbReference type="PROSITE" id="PS51767"/>
    </source>
</evidence>
<dbReference type="CDD" id="cd06097">
    <property type="entry name" value="Aspergillopepsin_like"/>
    <property type="match status" value="1"/>
</dbReference>
<keyword evidence="9" id="KW-0325">Glycoprotein</keyword>